<evidence type="ECO:0000313" key="3">
    <source>
        <dbReference type="WBParaSite" id="Csp11.Scaffold627.g6878.t1"/>
    </source>
</evidence>
<dbReference type="AlphaFoldDB" id="A0A1I7TKR1"/>
<dbReference type="Gene3D" id="3.40.50.11960">
    <property type="match status" value="1"/>
</dbReference>
<dbReference type="Proteomes" id="UP000095282">
    <property type="component" value="Unplaced"/>
</dbReference>
<accession>A0A1I7TKR1</accession>
<dbReference type="eggNOG" id="ENOG502TGXE">
    <property type="taxonomic scope" value="Eukaryota"/>
</dbReference>
<feature type="region of interest" description="Disordered" evidence="1">
    <location>
        <begin position="227"/>
        <end position="258"/>
    </location>
</feature>
<evidence type="ECO:0000313" key="2">
    <source>
        <dbReference type="Proteomes" id="UP000095282"/>
    </source>
</evidence>
<evidence type="ECO:0000256" key="1">
    <source>
        <dbReference type="SAM" id="MobiDB-lite"/>
    </source>
</evidence>
<organism evidence="2 3">
    <name type="scientific">Caenorhabditis tropicalis</name>
    <dbReference type="NCBI Taxonomy" id="1561998"/>
    <lineage>
        <taxon>Eukaryota</taxon>
        <taxon>Metazoa</taxon>
        <taxon>Ecdysozoa</taxon>
        <taxon>Nematoda</taxon>
        <taxon>Chromadorea</taxon>
        <taxon>Rhabditida</taxon>
        <taxon>Rhabditina</taxon>
        <taxon>Rhabditomorpha</taxon>
        <taxon>Rhabditoidea</taxon>
        <taxon>Rhabditidae</taxon>
        <taxon>Peloderinae</taxon>
        <taxon>Caenorhabditis</taxon>
    </lineage>
</organism>
<sequence length="279" mass="31543">MERFMAKSKGPAKQFLALVGDKNELIKEQLKEKLLCVDGETDCYYFETYYYSAKFAMKLFNTLADVRADHAMNKNQMMCIFVAYESLDQLKEAKIVADEIKADTRVVIIQSLDSCPEAEQIEQFASQNEFEVVYLMPNEEQLNEAKELSEKVGVGRLIETLEVCNWPWRVCNASSRSLQGMLTTFMSNSSAELTEHEIGEDGVMGGPAAESFARNYIDWYNRNPDARIPAPQHAERVHLSPDSPTTTEGTTNPDDVSISVDIDLVCTKTQENESHRTHS</sequence>
<dbReference type="STRING" id="1561998.A0A1I7TKR1"/>
<feature type="compositionally biased region" description="Polar residues" evidence="1">
    <location>
        <begin position="242"/>
        <end position="253"/>
    </location>
</feature>
<proteinExistence type="predicted"/>
<protein>
    <submittedName>
        <fullName evidence="3">Zeta_toxin domain-containing protein</fullName>
    </submittedName>
</protein>
<reference evidence="3" key="1">
    <citation type="submission" date="2016-11" db="UniProtKB">
        <authorList>
            <consortium name="WormBaseParasite"/>
        </authorList>
    </citation>
    <scope>IDENTIFICATION</scope>
</reference>
<name>A0A1I7TKR1_9PELO</name>
<keyword evidence="2" id="KW-1185">Reference proteome</keyword>
<dbReference type="WBParaSite" id="Csp11.Scaffold627.g6878.t1">
    <property type="protein sequence ID" value="Csp11.Scaffold627.g6878.t1"/>
    <property type="gene ID" value="Csp11.Scaffold627.g6878"/>
</dbReference>